<organism evidence="9 10">
    <name type="scientific">Neorhodopirellula pilleata</name>
    <dbReference type="NCBI Taxonomy" id="2714738"/>
    <lineage>
        <taxon>Bacteria</taxon>
        <taxon>Pseudomonadati</taxon>
        <taxon>Planctomycetota</taxon>
        <taxon>Planctomycetia</taxon>
        <taxon>Pirellulales</taxon>
        <taxon>Pirellulaceae</taxon>
        <taxon>Neorhodopirellula</taxon>
    </lineage>
</organism>
<keyword evidence="6 8" id="KW-0472">Membrane</keyword>
<reference evidence="9 10" key="1">
    <citation type="submission" date="2019-02" db="EMBL/GenBank/DDBJ databases">
        <title>Deep-cultivation of Planctomycetes and their phenomic and genomic characterization uncovers novel biology.</title>
        <authorList>
            <person name="Wiegand S."/>
            <person name="Jogler M."/>
            <person name="Boedeker C."/>
            <person name="Pinto D."/>
            <person name="Vollmers J."/>
            <person name="Rivas-Marin E."/>
            <person name="Kohn T."/>
            <person name="Peeters S.H."/>
            <person name="Heuer A."/>
            <person name="Rast P."/>
            <person name="Oberbeckmann S."/>
            <person name="Bunk B."/>
            <person name="Jeske O."/>
            <person name="Meyerdierks A."/>
            <person name="Storesund J.E."/>
            <person name="Kallscheuer N."/>
            <person name="Luecker S."/>
            <person name="Lage O.M."/>
            <person name="Pohl T."/>
            <person name="Merkel B.J."/>
            <person name="Hornburger P."/>
            <person name="Mueller R.-W."/>
            <person name="Bruemmer F."/>
            <person name="Labrenz M."/>
            <person name="Spormann A.M."/>
            <person name="Op Den Camp H."/>
            <person name="Overmann J."/>
            <person name="Amann R."/>
            <person name="Jetten M.S.M."/>
            <person name="Mascher T."/>
            <person name="Medema M.H."/>
            <person name="Devos D.P."/>
            <person name="Kaster A.-K."/>
            <person name="Ovreas L."/>
            <person name="Rohde M."/>
            <person name="Galperin M.Y."/>
            <person name="Jogler C."/>
        </authorList>
    </citation>
    <scope>NUCLEOTIDE SEQUENCE [LARGE SCALE GENOMIC DNA]</scope>
    <source>
        <strain evidence="9 10">Pla100</strain>
    </source>
</reference>
<dbReference type="PANTHER" id="PTHR30558">
    <property type="entry name" value="EXBD MEMBRANE COMPONENT OF PMF-DRIVEN MACROMOLECULE IMPORT SYSTEM"/>
    <property type="match status" value="1"/>
</dbReference>
<keyword evidence="10" id="KW-1185">Reference proteome</keyword>
<evidence type="ECO:0000256" key="8">
    <source>
        <dbReference type="SAM" id="Phobius"/>
    </source>
</evidence>
<evidence type="ECO:0000256" key="4">
    <source>
        <dbReference type="ARBA" id="ARBA00022692"/>
    </source>
</evidence>
<keyword evidence="5 8" id="KW-1133">Transmembrane helix</keyword>
<dbReference type="GO" id="GO:0022857">
    <property type="term" value="F:transmembrane transporter activity"/>
    <property type="evidence" value="ECO:0007669"/>
    <property type="project" value="InterPro"/>
</dbReference>
<dbReference type="AlphaFoldDB" id="A0A5C6AR94"/>
<evidence type="ECO:0000256" key="5">
    <source>
        <dbReference type="ARBA" id="ARBA00022989"/>
    </source>
</evidence>
<comment type="subcellular location">
    <subcellularLocation>
        <location evidence="1">Cell membrane</location>
        <topology evidence="1">Single-pass membrane protein</topology>
    </subcellularLocation>
    <subcellularLocation>
        <location evidence="7">Cell membrane</location>
        <topology evidence="7">Single-pass type II membrane protein</topology>
    </subcellularLocation>
</comment>
<keyword evidence="7" id="KW-0653">Protein transport</keyword>
<feature type="transmembrane region" description="Helical" evidence="8">
    <location>
        <begin position="16"/>
        <end position="34"/>
    </location>
</feature>
<keyword evidence="3" id="KW-1003">Cell membrane</keyword>
<evidence type="ECO:0000256" key="3">
    <source>
        <dbReference type="ARBA" id="ARBA00022475"/>
    </source>
</evidence>
<name>A0A5C6AR94_9BACT</name>
<dbReference type="InterPro" id="IPR003400">
    <property type="entry name" value="ExbD"/>
</dbReference>
<dbReference type="OrthoDB" id="280760at2"/>
<evidence type="ECO:0000313" key="10">
    <source>
        <dbReference type="Proteomes" id="UP000316213"/>
    </source>
</evidence>
<keyword evidence="4 7" id="KW-0812">Transmembrane</keyword>
<dbReference type="PANTHER" id="PTHR30558:SF3">
    <property type="entry name" value="BIOPOLYMER TRANSPORT PROTEIN EXBD-RELATED"/>
    <property type="match status" value="1"/>
</dbReference>
<dbReference type="Proteomes" id="UP000316213">
    <property type="component" value="Unassembled WGS sequence"/>
</dbReference>
<comment type="similarity">
    <text evidence="2 7">Belongs to the ExbD/TolR family.</text>
</comment>
<comment type="caution">
    <text evidence="9">The sequence shown here is derived from an EMBL/GenBank/DDBJ whole genome shotgun (WGS) entry which is preliminary data.</text>
</comment>
<evidence type="ECO:0000256" key="6">
    <source>
        <dbReference type="ARBA" id="ARBA00023136"/>
    </source>
</evidence>
<gene>
    <name evidence="9" type="ORF">Pla100_18280</name>
</gene>
<evidence type="ECO:0000256" key="7">
    <source>
        <dbReference type="RuleBase" id="RU003879"/>
    </source>
</evidence>
<protein>
    <submittedName>
        <fullName evidence="9">Biopolymer transport protein ExbD/TolR</fullName>
    </submittedName>
</protein>
<dbReference type="GO" id="GO:0005886">
    <property type="term" value="C:plasma membrane"/>
    <property type="evidence" value="ECO:0007669"/>
    <property type="project" value="UniProtKB-SubCell"/>
</dbReference>
<dbReference type="EMBL" id="SJPM01000002">
    <property type="protein sequence ID" value="TWU02088.1"/>
    <property type="molecule type" value="Genomic_DNA"/>
</dbReference>
<accession>A0A5C6AR94</accession>
<evidence type="ECO:0000256" key="1">
    <source>
        <dbReference type="ARBA" id="ARBA00004162"/>
    </source>
</evidence>
<dbReference type="Pfam" id="PF02472">
    <property type="entry name" value="ExbD"/>
    <property type="match status" value="1"/>
</dbReference>
<evidence type="ECO:0000256" key="2">
    <source>
        <dbReference type="ARBA" id="ARBA00005811"/>
    </source>
</evidence>
<keyword evidence="7" id="KW-0813">Transport</keyword>
<proteinExistence type="inferred from homology"/>
<sequence length="165" mass="18038">MRPPSHANFRRDSDDLAMTSMIDVVFLLLVFFVWTSSFDLPETSLPGSIALAPSKTPPETMDESMAVNPDLPMPSLEVKPTEIIVRIIDHPGGKSYRVGAVELADLSAVKRKLSKISDMPIATMVVVDPDPAISVSDTIDVFDFARSLKFSKVLLAVEPDLELVP</sequence>
<dbReference type="RefSeq" id="WP_146577256.1">
    <property type="nucleotide sequence ID" value="NZ_SJPM01000002.1"/>
</dbReference>
<dbReference type="GO" id="GO:0015031">
    <property type="term" value="P:protein transport"/>
    <property type="evidence" value="ECO:0007669"/>
    <property type="project" value="UniProtKB-KW"/>
</dbReference>
<evidence type="ECO:0000313" key="9">
    <source>
        <dbReference type="EMBL" id="TWU02088.1"/>
    </source>
</evidence>